<dbReference type="PANTHER" id="PTHR43080:SF2">
    <property type="entry name" value="CBS DOMAIN-CONTAINING PROTEIN"/>
    <property type="match status" value="1"/>
</dbReference>
<dbReference type="Gene3D" id="3.10.580.10">
    <property type="entry name" value="CBS-domain"/>
    <property type="match status" value="1"/>
</dbReference>
<protein>
    <submittedName>
        <fullName evidence="4">CBS domain-containing protein</fullName>
    </submittedName>
</protein>
<evidence type="ECO:0000256" key="1">
    <source>
        <dbReference type="ARBA" id="ARBA00023122"/>
    </source>
</evidence>
<dbReference type="Proteomes" id="UP001170717">
    <property type="component" value="Unassembled WGS sequence"/>
</dbReference>
<dbReference type="EMBL" id="JAUOQI010000021">
    <property type="protein sequence ID" value="MDO6579533.1"/>
    <property type="molecule type" value="Genomic_DNA"/>
</dbReference>
<dbReference type="SMART" id="SM00116">
    <property type="entry name" value="CBS"/>
    <property type="match status" value="2"/>
</dbReference>
<dbReference type="SUPFAM" id="SSF54631">
    <property type="entry name" value="CBS-domain pair"/>
    <property type="match status" value="1"/>
</dbReference>
<dbReference type="InterPro" id="IPR051257">
    <property type="entry name" value="Diverse_CBS-Domain"/>
</dbReference>
<comment type="caution">
    <text evidence="4">The sequence shown here is derived from an EMBL/GenBank/DDBJ whole genome shotgun (WGS) entry which is preliminary data.</text>
</comment>
<dbReference type="Pfam" id="PF00571">
    <property type="entry name" value="CBS"/>
    <property type="match status" value="2"/>
</dbReference>
<dbReference type="RefSeq" id="WP_061997571.1">
    <property type="nucleotide sequence ID" value="NZ_CAXIBE010000015.1"/>
</dbReference>
<dbReference type="PROSITE" id="PS51371">
    <property type="entry name" value="CBS"/>
    <property type="match status" value="2"/>
</dbReference>
<gene>
    <name evidence="4" type="ORF">Q4527_19195</name>
</gene>
<dbReference type="AlphaFoldDB" id="A0AAW7Z8W8"/>
<name>A0AAW7Z8W8_9ALTE</name>
<accession>A0AAW7Z8W8</accession>
<evidence type="ECO:0000313" key="5">
    <source>
        <dbReference type="Proteomes" id="UP001170717"/>
    </source>
</evidence>
<proteinExistence type="predicted"/>
<evidence type="ECO:0000313" key="4">
    <source>
        <dbReference type="EMBL" id="MDO6579533.1"/>
    </source>
</evidence>
<evidence type="ECO:0000256" key="2">
    <source>
        <dbReference type="PROSITE-ProRule" id="PRU00703"/>
    </source>
</evidence>
<feature type="domain" description="CBS" evidence="3">
    <location>
        <begin position="81"/>
        <end position="138"/>
    </location>
</feature>
<dbReference type="InterPro" id="IPR046342">
    <property type="entry name" value="CBS_dom_sf"/>
</dbReference>
<evidence type="ECO:0000259" key="3">
    <source>
        <dbReference type="PROSITE" id="PS51371"/>
    </source>
</evidence>
<dbReference type="InterPro" id="IPR000644">
    <property type="entry name" value="CBS_dom"/>
</dbReference>
<dbReference type="CDD" id="cd04584">
    <property type="entry name" value="CBS_pair_AcuB_like"/>
    <property type="match status" value="1"/>
</dbReference>
<feature type="domain" description="CBS" evidence="3">
    <location>
        <begin position="7"/>
        <end position="63"/>
    </location>
</feature>
<dbReference type="PANTHER" id="PTHR43080">
    <property type="entry name" value="CBS DOMAIN-CONTAINING PROTEIN CBSX3, MITOCHONDRIAL"/>
    <property type="match status" value="1"/>
</dbReference>
<organism evidence="4 5">
    <name type="scientific">Alteromonas stellipolaris</name>
    <dbReference type="NCBI Taxonomy" id="233316"/>
    <lineage>
        <taxon>Bacteria</taxon>
        <taxon>Pseudomonadati</taxon>
        <taxon>Pseudomonadota</taxon>
        <taxon>Gammaproteobacteria</taxon>
        <taxon>Alteromonadales</taxon>
        <taxon>Alteromonadaceae</taxon>
        <taxon>Alteromonas/Salinimonas group</taxon>
        <taxon>Alteromonas</taxon>
    </lineage>
</organism>
<sequence length="140" mass="15776">MSLSHIMSTRVVSVHMDDSLELIQTLFAETGFHHLVVVHQNQLQGIISDRDVLKATSPFANTVNERFRDKATLEKKAHQIMTRNVLTLSASDSIVSAISLFNENKISCIPIIDEKRCPVGIVSWRDVMRFMEARVNAKKG</sequence>
<keyword evidence="1 2" id="KW-0129">CBS domain</keyword>
<reference evidence="4" key="1">
    <citation type="submission" date="2023-07" db="EMBL/GenBank/DDBJ databases">
        <title>Genome content predicts the carbon catabolic preferences of heterotrophic bacteria.</title>
        <authorList>
            <person name="Gralka M."/>
        </authorList>
    </citation>
    <scope>NUCLEOTIDE SEQUENCE</scope>
    <source>
        <strain evidence="4">F2M12</strain>
    </source>
</reference>